<evidence type="ECO:0000256" key="1">
    <source>
        <dbReference type="ARBA" id="ARBA00010641"/>
    </source>
</evidence>
<name>A0A6A7XX20_9HYPH</name>
<accession>A0A6A7XX20</accession>
<dbReference type="InterPro" id="IPR013249">
    <property type="entry name" value="RNA_pol_sigma70_r4_t2"/>
</dbReference>
<dbReference type="NCBIfam" id="NF009191">
    <property type="entry name" value="PRK12539.1"/>
    <property type="match status" value="1"/>
</dbReference>
<dbReference type="AlphaFoldDB" id="A0A6A7XX20"/>
<dbReference type="Proteomes" id="UP000332515">
    <property type="component" value="Unassembled WGS sequence"/>
</dbReference>
<dbReference type="InterPro" id="IPR014284">
    <property type="entry name" value="RNA_pol_sigma-70_dom"/>
</dbReference>
<dbReference type="PANTHER" id="PTHR43133">
    <property type="entry name" value="RNA POLYMERASE ECF-TYPE SIGMA FACTO"/>
    <property type="match status" value="1"/>
</dbReference>
<evidence type="ECO:0000259" key="7">
    <source>
        <dbReference type="Pfam" id="PF08281"/>
    </source>
</evidence>
<comment type="similarity">
    <text evidence="1">Belongs to the sigma-70 factor family. ECF subfamily.</text>
</comment>
<protein>
    <submittedName>
        <fullName evidence="8">Sigma-70 family RNA polymerase sigma factor</fullName>
    </submittedName>
</protein>
<organism evidence="8 9">
    <name type="scientific">Segnochrobactrum spirostomi</name>
    <dbReference type="NCBI Taxonomy" id="2608987"/>
    <lineage>
        <taxon>Bacteria</taxon>
        <taxon>Pseudomonadati</taxon>
        <taxon>Pseudomonadota</taxon>
        <taxon>Alphaproteobacteria</taxon>
        <taxon>Hyphomicrobiales</taxon>
        <taxon>Segnochrobactraceae</taxon>
        <taxon>Segnochrobactrum</taxon>
    </lineage>
</organism>
<sequence>MSARAVEQQWTDWMRAALAGDDAAYRMLLSSLAPALRVAMRGDVRRVGLAPAEVEDLVQETLLAIHLKRHTWDPAKPVAPWVTVIARHKVFDALRRRGRRAEAPIEDFIEVLPADPEPDPFEGEDVERMLDHLGARQRDIVRSLSVEGASVRDTAVRLGMSEGAVRVALHRGLKALAAIYRKAIE</sequence>
<keyword evidence="4" id="KW-0238">DNA-binding</keyword>
<dbReference type="Pfam" id="PF08281">
    <property type="entry name" value="Sigma70_r4_2"/>
    <property type="match status" value="1"/>
</dbReference>
<dbReference type="RefSeq" id="WP_153477370.1">
    <property type="nucleotide sequence ID" value="NZ_VWNA01000001.1"/>
</dbReference>
<dbReference type="Gene3D" id="1.10.10.10">
    <property type="entry name" value="Winged helix-like DNA-binding domain superfamily/Winged helix DNA-binding domain"/>
    <property type="match status" value="1"/>
</dbReference>
<dbReference type="InterPro" id="IPR039425">
    <property type="entry name" value="RNA_pol_sigma-70-like"/>
</dbReference>
<dbReference type="GO" id="GO:0016987">
    <property type="term" value="F:sigma factor activity"/>
    <property type="evidence" value="ECO:0007669"/>
    <property type="project" value="UniProtKB-KW"/>
</dbReference>
<keyword evidence="9" id="KW-1185">Reference proteome</keyword>
<evidence type="ECO:0000256" key="3">
    <source>
        <dbReference type="ARBA" id="ARBA00023082"/>
    </source>
</evidence>
<feature type="domain" description="RNA polymerase sigma factor 70 region 4 type 2" evidence="7">
    <location>
        <begin position="125"/>
        <end position="176"/>
    </location>
</feature>
<keyword evidence="5" id="KW-0804">Transcription</keyword>
<dbReference type="InterPro" id="IPR013325">
    <property type="entry name" value="RNA_pol_sigma_r2"/>
</dbReference>
<dbReference type="InterPro" id="IPR036388">
    <property type="entry name" value="WH-like_DNA-bd_sf"/>
</dbReference>
<keyword evidence="2" id="KW-0805">Transcription regulation</keyword>
<dbReference type="SUPFAM" id="SSF88946">
    <property type="entry name" value="Sigma2 domain of RNA polymerase sigma factors"/>
    <property type="match status" value="1"/>
</dbReference>
<evidence type="ECO:0000256" key="4">
    <source>
        <dbReference type="ARBA" id="ARBA00023125"/>
    </source>
</evidence>
<dbReference type="InterPro" id="IPR013324">
    <property type="entry name" value="RNA_pol_sigma_r3/r4-like"/>
</dbReference>
<dbReference type="NCBIfam" id="NF009165">
    <property type="entry name" value="PRK12512.1"/>
    <property type="match status" value="1"/>
</dbReference>
<dbReference type="Pfam" id="PF04542">
    <property type="entry name" value="Sigma70_r2"/>
    <property type="match status" value="1"/>
</dbReference>
<dbReference type="InterPro" id="IPR007627">
    <property type="entry name" value="RNA_pol_sigma70_r2"/>
</dbReference>
<comment type="caution">
    <text evidence="8">The sequence shown here is derived from an EMBL/GenBank/DDBJ whole genome shotgun (WGS) entry which is preliminary data.</text>
</comment>
<dbReference type="NCBIfam" id="TIGR02937">
    <property type="entry name" value="sigma70-ECF"/>
    <property type="match status" value="1"/>
</dbReference>
<gene>
    <name evidence="8" type="ORF">F0357_00030</name>
</gene>
<dbReference type="GO" id="GO:0006352">
    <property type="term" value="P:DNA-templated transcription initiation"/>
    <property type="evidence" value="ECO:0007669"/>
    <property type="project" value="InterPro"/>
</dbReference>
<evidence type="ECO:0000313" key="8">
    <source>
        <dbReference type="EMBL" id="MQT11090.1"/>
    </source>
</evidence>
<feature type="domain" description="RNA polymerase sigma-70 region 2" evidence="6">
    <location>
        <begin position="45"/>
        <end position="100"/>
    </location>
</feature>
<evidence type="ECO:0000313" key="9">
    <source>
        <dbReference type="Proteomes" id="UP000332515"/>
    </source>
</evidence>
<keyword evidence="3" id="KW-0731">Sigma factor</keyword>
<dbReference type="GO" id="GO:0003677">
    <property type="term" value="F:DNA binding"/>
    <property type="evidence" value="ECO:0007669"/>
    <property type="project" value="UniProtKB-KW"/>
</dbReference>
<dbReference type="SUPFAM" id="SSF88659">
    <property type="entry name" value="Sigma3 and sigma4 domains of RNA polymerase sigma factors"/>
    <property type="match status" value="1"/>
</dbReference>
<evidence type="ECO:0000256" key="2">
    <source>
        <dbReference type="ARBA" id="ARBA00023015"/>
    </source>
</evidence>
<evidence type="ECO:0000256" key="5">
    <source>
        <dbReference type="ARBA" id="ARBA00023163"/>
    </source>
</evidence>
<dbReference type="Gene3D" id="1.10.1740.10">
    <property type="match status" value="1"/>
</dbReference>
<evidence type="ECO:0000259" key="6">
    <source>
        <dbReference type="Pfam" id="PF04542"/>
    </source>
</evidence>
<dbReference type="PANTHER" id="PTHR43133:SF58">
    <property type="entry name" value="ECF RNA POLYMERASE SIGMA FACTOR SIGD"/>
    <property type="match status" value="1"/>
</dbReference>
<dbReference type="EMBL" id="VWNA01000001">
    <property type="protein sequence ID" value="MQT11090.1"/>
    <property type="molecule type" value="Genomic_DNA"/>
</dbReference>
<proteinExistence type="inferred from homology"/>
<reference evidence="8 9" key="1">
    <citation type="submission" date="2019-09" db="EMBL/GenBank/DDBJ databases">
        <title>Segnochrobactrum spirostomi gen. nov., sp. nov., isolated from the ciliate Spirostomum cf. yagiui and description of a novel family, Segnochrobactraceae fam. nov. within the order Rhizobiales of the class Alphaproteobacteria.</title>
        <authorList>
            <person name="Akter S."/>
            <person name="Shazib S.U.A."/>
            <person name="Shin M.K."/>
        </authorList>
    </citation>
    <scope>NUCLEOTIDE SEQUENCE [LARGE SCALE GENOMIC DNA]</scope>
    <source>
        <strain evidence="8 9">Sp-1</strain>
    </source>
</reference>